<accession>A0ABU9DNC5</accession>
<evidence type="ECO:0000256" key="1">
    <source>
        <dbReference type="ARBA" id="ARBA00004236"/>
    </source>
</evidence>
<dbReference type="Pfam" id="PF12729">
    <property type="entry name" value="4HB_MCP_1"/>
    <property type="match status" value="1"/>
</dbReference>
<keyword evidence="12" id="KW-1185">Reference proteome</keyword>
<dbReference type="RefSeq" id="WP_341417518.1">
    <property type="nucleotide sequence ID" value="NZ_JBBPCC010000014.1"/>
</dbReference>
<evidence type="ECO:0000313" key="11">
    <source>
        <dbReference type="EMBL" id="MEK8130384.1"/>
    </source>
</evidence>
<dbReference type="InterPro" id="IPR004089">
    <property type="entry name" value="MCPsignal_dom"/>
</dbReference>
<dbReference type="PANTHER" id="PTHR32089:SF112">
    <property type="entry name" value="LYSOZYME-LIKE PROTEIN-RELATED"/>
    <property type="match status" value="1"/>
</dbReference>
<protein>
    <submittedName>
        <fullName evidence="11">Methyl-accepting chemotaxis protein</fullName>
    </submittedName>
</protein>
<evidence type="ECO:0000259" key="9">
    <source>
        <dbReference type="PROSITE" id="PS50111"/>
    </source>
</evidence>
<evidence type="ECO:0000256" key="3">
    <source>
        <dbReference type="ARBA" id="ARBA00023136"/>
    </source>
</evidence>
<evidence type="ECO:0000256" key="6">
    <source>
        <dbReference type="PROSITE-ProRule" id="PRU00284"/>
    </source>
</evidence>
<dbReference type="Proteomes" id="UP001469365">
    <property type="component" value="Unassembled WGS sequence"/>
</dbReference>
<proteinExistence type="inferred from homology"/>
<keyword evidence="3 8" id="KW-0472">Membrane</keyword>
<dbReference type="InterPro" id="IPR003660">
    <property type="entry name" value="HAMP_dom"/>
</dbReference>
<dbReference type="EMBL" id="JBBPCC010000014">
    <property type="protein sequence ID" value="MEK8130384.1"/>
    <property type="molecule type" value="Genomic_DNA"/>
</dbReference>
<sequence>MEILRNLKFRNKILILNVAAIVAILIVASIGSVYMNNMAQNTKKMYTDQLLPVKWVNAIQTSMRMNEASMLEFMLTKDEFLKSKMGKQNEAVDEVIRQYEQAAKGTGEADLFRQYTELLPDYRKAAERVLELASQNNEAKAYDAFVTEAGVKGNQLNELLISLSAQNEQVAEALYQRTEKEATAAKLMSWVATIIAIAIFIGVGYVINLVITNPIRTLQDLMKRAEAGDLSATGNYPYQDEVGALTGSYNKMLEGLRNLVNQVGEHTLIISASSEELLASTEQSASASEQIAQSSGRLEQELDKQATSIESAATDIYQIREHVVSIGDSSERMFISASQAAEHSKNGALTVSAASDQMKSIYSTVKELESTILQLGGHVREIGKFATVIREISTQTNLLSLNAAIEAARVGEAGKGFQVVAEEVRKLADESSGSSREIERLIASIQSEMNRIGSTMRDGLHEAELGLVKTDEAQVAFRQIDVSFDQVYTGVGEVKETIDQLLAGSERVVSVIEAANQVAREGMALSRQSSASSQEQFSGMEEIRGAADSLAKLSEELQQSLLSFRV</sequence>
<dbReference type="CDD" id="cd06225">
    <property type="entry name" value="HAMP"/>
    <property type="match status" value="1"/>
</dbReference>
<feature type="region of interest" description="Disordered" evidence="7">
    <location>
        <begin position="283"/>
        <end position="303"/>
    </location>
</feature>
<evidence type="ECO:0000256" key="7">
    <source>
        <dbReference type="SAM" id="MobiDB-lite"/>
    </source>
</evidence>
<keyword evidence="2" id="KW-1003">Cell membrane</keyword>
<keyword evidence="8" id="KW-1133">Transmembrane helix</keyword>
<keyword evidence="4 6" id="KW-0807">Transducer</keyword>
<dbReference type="SUPFAM" id="SSF58104">
    <property type="entry name" value="Methyl-accepting chemotaxis protein (MCP) signaling domain"/>
    <property type="match status" value="1"/>
</dbReference>
<evidence type="ECO:0000256" key="4">
    <source>
        <dbReference type="ARBA" id="ARBA00023224"/>
    </source>
</evidence>
<dbReference type="SMART" id="SM00304">
    <property type="entry name" value="HAMP"/>
    <property type="match status" value="1"/>
</dbReference>
<comment type="subcellular location">
    <subcellularLocation>
        <location evidence="1">Cell membrane</location>
    </subcellularLocation>
</comment>
<reference evidence="11 12" key="1">
    <citation type="submission" date="2024-04" db="EMBL/GenBank/DDBJ databases">
        <title>draft genome sequnece of Paenibacillus filicis.</title>
        <authorList>
            <person name="Kim D.-U."/>
        </authorList>
    </citation>
    <scope>NUCLEOTIDE SEQUENCE [LARGE SCALE GENOMIC DNA]</scope>
    <source>
        <strain evidence="11 12">KACC14197</strain>
    </source>
</reference>
<evidence type="ECO:0000256" key="8">
    <source>
        <dbReference type="SAM" id="Phobius"/>
    </source>
</evidence>
<dbReference type="SMART" id="SM00283">
    <property type="entry name" value="MA"/>
    <property type="match status" value="1"/>
</dbReference>
<dbReference type="PANTHER" id="PTHR32089">
    <property type="entry name" value="METHYL-ACCEPTING CHEMOTAXIS PROTEIN MCPB"/>
    <property type="match status" value="1"/>
</dbReference>
<comment type="caution">
    <text evidence="11">The sequence shown here is derived from an EMBL/GenBank/DDBJ whole genome shotgun (WGS) entry which is preliminary data.</text>
</comment>
<comment type="similarity">
    <text evidence="5">Belongs to the methyl-accepting chemotaxis (MCP) protein family.</text>
</comment>
<feature type="domain" description="HAMP" evidence="10">
    <location>
        <begin position="209"/>
        <end position="261"/>
    </location>
</feature>
<dbReference type="Gene3D" id="1.10.287.950">
    <property type="entry name" value="Methyl-accepting chemotaxis protein"/>
    <property type="match status" value="1"/>
</dbReference>
<dbReference type="PRINTS" id="PR00260">
    <property type="entry name" value="CHEMTRNSDUCR"/>
</dbReference>
<dbReference type="PROSITE" id="PS50885">
    <property type="entry name" value="HAMP"/>
    <property type="match status" value="1"/>
</dbReference>
<evidence type="ECO:0000313" key="12">
    <source>
        <dbReference type="Proteomes" id="UP001469365"/>
    </source>
</evidence>
<feature type="domain" description="Methyl-accepting transducer" evidence="9">
    <location>
        <begin position="280"/>
        <end position="516"/>
    </location>
</feature>
<dbReference type="PROSITE" id="PS50111">
    <property type="entry name" value="CHEMOTAXIS_TRANSDUC_2"/>
    <property type="match status" value="1"/>
</dbReference>
<gene>
    <name evidence="11" type="ORF">WMW72_20975</name>
</gene>
<dbReference type="Pfam" id="PF00672">
    <property type="entry name" value="HAMP"/>
    <property type="match status" value="1"/>
</dbReference>
<dbReference type="Pfam" id="PF00015">
    <property type="entry name" value="MCPsignal"/>
    <property type="match status" value="1"/>
</dbReference>
<feature type="compositionally biased region" description="Low complexity" evidence="7">
    <location>
        <begin position="283"/>
        <end position="295"/>
    </location>
</feature>
<organism evidence="11 12">
    <name type="scientific">Paenibacillus filicis</name>
    <dbReference type="NCBI Taxonomy" id="669464"/>
    <lineage>
        <taxon>Bacteria</taxon>
        <taxon>Bacillati</taxon>
        <taxon>Bacillota</taxon>
        <taxon>Bacilli</taxon>
        <taxon>Bacillales</taxon>
        <taxon>Paenibacillaceae</taxon>
        <taxon>Paenibacillus</taxon>
    </lineage>
</organism>
<dbReference type="InterPro" id="IPR024478">
    <property type="entry name" value="HlyB_4HB_MCP"/>
</dbReference>
<keyword evidence="8" id="KW-0812">Transmembrane</keyword>
<feature type="transmembrane region" description="Helical" evidence="8">
    <location>
        <begin position="187"/>
        <end position="211"/>
    </location>
</feature>
<dbReference type="Gene3D" id="6.10.340.10">
    <property type="match status" value="1"/>
</dbReference>
<feature type="transmembrane region" description="Helical" evidence="8">
    <location>
        <begin position="13"/>
        <end position="35"/>
    </location>
</feature>
<evidence type="ECO:0000259" key="10">
    <source>
        <dbReference type="PROSITE" id="PS50885"/>
    </source>
</evidence>
<evidence type="ECO:0000256" key="5">
    <source>
        <dbReference type="ARBA" id="ARBA00029447"/>
    </source>
</evidence>
<evidence type="ECO:0000256" key="2">
    <source>
        <dbReference type="ARBA" id="ARBA00022475"/>
    </source>
</evidence>
<dbReference type="InterPro" id="IPR004090">
    <property type="entry name" value="Chemotax_Me-accpt_rcpt"/>
</dbReference>
<name>A0ABU9DNC5_9BACL</name>